<protein>
    <submittedName>
        <fullName evidence="2">DUF3971 domain-containing protein</fullName>
    </submittedName>
</protein>
<evidence type="ECO:0000313" key="2">
    <source>
        <dbReference type="EMBL" id="TZG39089.1"/>
    </source>
</evidence>
<dbReference type="Proteomes" id="UP000324260">
    <property type="component" value="Unassembled WGS sequence"/>
</dbReference>
<evidence type="ECO:0000313" key="3">
    <source>
        <dbReference type="Proteomes" id="UP000324260"/>
    </source>
</evidence>
<dbReference type="PANTHER" id="PTHR38690:SF1">
    <property type="entry name" value="PROTEASE"/>
    <property type="match status" value="1"/>
</dbReference>
<keyword evidence="3" id="KW-1185">Reference proteome</keyword>
<dbReference type="PANTHER" id="PTHR38690">
    <property type="entry name" value="PROTEASE-RELATED"/>
    <property type="match status" value="1"/>
</dbReference>
<evidence type="ECO:0000259" key="1">
    <source>
        <dbReference type="Pfam" id="PF13116"/>
    </source>
</evidence>
<dbReference type="Pfam" id="PF13116">
    <property type="entry name" value="YhdP"/>
    <property type="match status" value="1"/>
</dbReference>
<dbReference type="OrthoDB" id="9762238at2"/>
<feature type="domain" description="YhdP central" evidence="1">
    <location>
        <begin position="4"/>
        <end position="1288"/>
    </location>
</feature>
<proteinExistence type="predicted"/>
<dbReference type="InterPro" id="IPR025263">
    <property type="entry name" value="YhdP_central"/>
</dbReference>
<gene>
    <name evidence="2" type="ORF">FZZ93_10190</name>
</gene>
<dbReference type="InterPro" id="IPR011836">
    <property type="entry name" value="YhdP"/>
</dbReference>
<sequence>MPSSRLVIRWSLTLLALVLTLVAVLLIALRLLLGQVDRLSPQMESILASRFSAEVSLNEARGGVAGLDPWFEIADLDFRSRKGLGDVPLLEVEQAKLRLDTAASLRRGMPVLEQSRLEGVTLHLYQDEDLSWQWPAPADVPPELMPPGGFDLSRLDFWIGVLLRQRAWADDMRVVLHGRKRVAVLHAPRLLMTSDEGRAHLEGEVRLQGQPGTAFQAVMELRRDTGNGFDADLQADMQLESLIGLSALLGFDDILRFDDASGEARLWGNWQDGRLGDVRLNVTSPRLALNRDVPAEAERAGIVLDDVSLQGQWLRDAEGDGWEAWFAGDARSVDSPYENTSGPPLPRYWHVRGEGGDWWATGSGFELGALSAWRDRLPLPEGLVRTVRALSPRGQVDALGLGRRDGQWQARVSATDVSVSPWQDAPGGGPLDIWLEADGTEGKVRFVDSGGAELSFPDIFAAPMALDSASGEVVWSYAGARSFVSGRDLAVEWNGASVEGAFGLVTGGDEPGGFGLQLDFRDVDALSRPLTDWLPMPVLREEVDAELADWLAGGLAGKVPKGALSLHVPITETPEGAAEKANDESDALLQLELDIEQGHLPFDPEWPALEDVRGHLSVTEEAVSAEVEHAESLGVQTQGASVEMQGDKVLQVRGPLSASATALARYLAAVPADGMDMVADWRGEGEVTGKLDLAVPLSGSGALSLDIEGQASFATLTHEPTSLTFESLSGPLAWRQRGEDGGLSGQLTGRLLGGPFDADIDTAGEGIAMSGTASAESLLGLGAPSGAASLISGETPWRGRLGIDGPNPTLTLDSELRGLGIDLPDPLGKAPATSRSLHLDIALADRTRLSGRLGSNLGLRWHQGATDRGQVWIGRDAPSDWPTAPGWSVQAYLPRLVPAAWGSALSPLLGGGGNGGSGGSDISVSRVTLDTDCLSVGERCLGSLIVDGGPVGDGWRLALDGSLLSGRLEYRPRRHAPLDISLDRLRLDDLVPDDSVAATSQDSGQLFQELDVPPTPIAMPDGIGKVPAGQLSVASLHWQSSTFGPFSANWRTSPDQLVLDPVSLSLGEIDARGNLTWEASGPEASLTRSRLSLEGGDVGTALRALDQPVAVNSAETQVTSQLAWPGAPWQFALSRSRGNLGIELRDGRFVNLDSPSARLVGLLNVDNLLRRLRLDFSDVTGRGTAFDRVSGNATLYGGVLETRGPVTIDGAATHFTLDGSVDLARRELDQRLGVTVPVSNNLPLAAVIAGAPVVGGALFVADKIFGDVIDRVTRIHYRVRGPWTSPHISLESAE</sequence>
<dbReference type="EMBL" id="VTPU01000009">
    <property type="protein sequence ID" value="TZG39089.1"/>
    <property type="molecule type" value="Genomic_DNA"/>
</dbReference>
<organism evidence="2 3">
    <name type="scientific">Halomonas eurihalina</name>
    <dbReference type="NCBI Taxonomy" id="42566"/>
    <lineage>
        <taxon>Bacteria</taxon>
        <taxon>Pseudomonadati</taxon>
        <taxon>Pseudomonadota</taxon>
        <taxon>Gammaproteobacteria</taxon>
        <taxon>Oceanospirillales</taxon>
        <taxon>Halomonadaceae</taxon>
        <taxon>Halomonas</taxon>
    </lineage>
</organism>
<reference evidence="2 3" key="1">
    <citation type="submission" date="2019-08" db="EMBL/GenBank/DDBJ databases">
        <title>Draft Genome Sequence of Halomonas eurihalina Isolated from Preserved Hide-surface.</title>
        <authorList>
            <person name="Hussain S.A."/>
            <person name="Xu A."/>
            <person name="Sarker M."/>
            <person name="Sommers C."/>
        </authorList>
    </citation>
    <scope>NUCLEOTIDE SEQUENCE [LARGE SCALE GENOMIC DNA]</scope>
    <source>
        <strain evidence="2 3">MS1</strain>
    </source>
</reference>
<accession>A0A5D9D698</accession>
<name>A0A5D9D698_HALER</name>
<dbReference type="RefSeq" id="WP_149322226.1">
    <property type="nucleotide sequence ID" value="NZ_JARWAH010000003.1"/>
</dbReference>
<comment type="caution">
    <text evidence="2">The sequence shown here is derived from an EMBL/GenBank/DDBJ whole genome shotgun (WGS) entry which is preliminary data.</text>
</comment>